<dbReference type="OrthoDB" id="102847at2759"/>
<sequence>MVERYFELKEYLDNDDDDESTVFMPTRREEKQLKSILNNLKMFESTSKKLQSTDEIILLDVRDLFDALIAQKPEVARYLAAEAAVVKSVSFKRACVNVLLGRESLLSVDEIAMLEPLVAGAAPSQGALMPPPENQGFATLALERARRLRQTTPRLSITWR</sequence>
<dbReference type="PANTHER" id="PTHR40866">
    <property type="entry name" value="BED-TYPE DOMAIN-CONTAINING PROTEIN"/>
    <property type="match status" value="1"/>
</dbReference>
<accession>A0A9W7CKN8</accession>
<evidence type="ECO:0000313" key="1">
    <source>
        <dbReference type="EMBL" id="GMF33443.1"/>
    </source>
</evidence>
<gene>
    <name evidence="1" type="ORF">Pfra01_000830000</name>
</gene>
<evidence type="ECO:0000313" key="2">
    <source>
        <dbReference type="Proteomes" id="UP001165121"/>
    </source>
</evidence>
<organism evidence="1 2">
    <name type="scientific">Phytophthora fragariaefolia</name>
    <dbReference type="NCBI Taxonomy" id="1490495"/>
    <lineage>
        <taxon>Eukaryota</taxon>
        <taxon>Sar</taxon>
        <taxon>Stramenopiles</taxon>
        <taxon>Oomycota</taxon>
        <taxon>Peronosporomycetes</taxon>
        <taxon>Peronosporales</taxon>
        <taxon>Peronosporaceae</taxon>
        <taxon>Phytophthora</taxon>
    </lineage>
</organism>
<comment type="caution">
    <text evidence="1">The sequence shown here is derived from an EMBL/GenBank/DDBJ whole genome shotgun (WGS) entry which is preliminary data.</text>
</comment>
<dbReference type="AlphaFoldDB" id="A0A9W7CKN8"/>
<dbReference type="Proteomes" id="UP001165121">
    <property type="component" value="Unassembled WGS sequence"/>
</dbReference>
<proteinExistence type="predicted"/>
<reference evidence="1" key="1">
    <citation type="submission" date="2023-04" db="EMBL/GenBank/DDBJ databases">
        <title>Phytophthora fragariaefolia NBRC 109709.</title>
        <authorList>
            <person name="Ichikawa N."/>
            <person name="Sato H."/>
            <person name="Tonouchi N."/>
        </authorList>
    </citation>
    <scope>NUCLEOTIDE SEQUENCE</scope>
    <source>
        <strain evidence="1">NBRC 109709</strain>
    </source>
</reference>
<protein>
    <submittedName>
        <fullName evidence="1">Unnamed protein product</fullName>
    </submittedName>
</protein>
<dbReference type="EMBL" id="BSXT01000740">
    <property type="protein sequence ID" value="GMF33443.1"/>
    <property type="molecule type" value="Genomic_DNA"/>
</dbReference>
<keyword evidence="2" id="KW-1185">Reference proteome</keyword>
<name>A0A9W7CKN8_9STRA</name>
<dbReference type="PANTHER" id="PTHR40866:SF1">
    <property type="entry name" value="BED-TYPE DOMAIN-CONTAINING PROTEIN"/>
    <property type="match status" value="1"/>
</dbReference>